<keyword evidence="3" id="KW-1185">Reference proteome</keyword>
<organism evidence="2 3">
    <name type="scientific">Drosophila rubida</name>
    <dbReference type="NCBI Taxonomy" id="30044"/>
    <lineage>
        <taxon>Eukaryota</taxon>
        <taxon>Metazoa</taxon>
        <taxon>Ecdysozoa</taxon>
        <taxon>Arthropoda</taxon>
        <taxon>Hexapoda</taxon>
        <taxon>Insecta</taxon>
        <taxon>Pterygota</taxon>
        <taxon>Neoptera</taxon>
        <taxon>Endopterygota</taxon>
        <taxon>Diptera</taxon>
        <taxon>Brachycera</taxon>
        <taxon>Muscomorpha</taxon>
        <taxon>Ephydroidea</taxon>
        <taxon>Drosophilidae</taxon>
        <taxon>Drosophila</taxon>
    </lineage>
</organism>
<feature type="non-terminal residue" evidence="2">
    <location>
        <position position="206"/>
    </location>
</feature>
<dbReference type="Proteomes" id="UP001200034">
    <property type="component" value="Unassembled WGS sequence"/>
</dbReference>
<accession>A0AAD4K706</accession>
<dbReference type="EMBL" id="JAJJHW010001127">
    <property type="protein sequence ID" value="KAH8377301.1"/>
    <property type="molecule type" value="Genomic_DNA"/>
</dbReference>
<feature type="compositionally biased region" description="Basic and acidic residues" evidence="1">
    <location>
        <begin position="132"/>
        <end position="144"/>
    </location>
</feature>
<feature type="compositionally biased region" description="Basic and acidic residues" evidence="1">
    <location>
        <begin position="84"/>
        <end position="120"/>
    </location>
</feature>
<evidence type="ECO:0000313" key="3">
    <source>
        <dbReference type="Proteomes" id="UP001200034"/>
    </source>
</evidence>
<name>A0AAD4K706_9MUSC</name>
<reference evidence="2" key="1">
    <citation type="journal article" date="2021" name="Mol. Ecol. Resour.">
        <title>Phylogenomic analyses of the genus Drosophila reveals genomic signals of climate adaptation.</title>
        <authorList>
            <person name="Li F."/>
            <person name="Rane R.V."/>
            <person name="Luria V."/>
            <person name="Xiong Z."/>
            <person name="Chen J."/>
            <person name="Li Z."/>
            <person name="Catullo R.A."/>
            <person name="Griffin P.C."/>
            <person name="Schiffer M."/>
            <person name="Pearce S."/>
            <person name="Lee S.F."/>
            <person name="McElroy K."/>
            <person name="Stocker A."/>
            <person name="Shirriffs J."/>
            <person name="Cockerell F."/>
            <person name="Coppin C."/>
            <person name="Sgro C.M."/>
            <person name="Karger A."/>
            <person name="Cain J.W."/>
            <person name="Weber J.A."/>
            <person name="Santpere G."/>
            <person name="Kirschner M.W."/>
            <person name="Hoffmann A.A."/>
            <person name="Oakeshott J.G."/>
            <person name="Zhang G."/>
        </authorList>
    </citation>
    <scope>NUCLEOTIDE SEQUENCE</scope>
    <source>
        <strain evidence="2">BGI-SZ-2011g</strain>
    </source>
</reference>
<feature type="region of interest" description="Disordered" evidence="1">
    <location>
        <begin position="78"/>
        <end position="158"/>
    </location>
</feature>
<comment type="caution">
    <text evidence="2">The sequence shown here is derived from an EMBL/GenBank/DDBJ whole genome shotgun (WGS) entry which is preliminary data.</text>
</comment>
<proteinExistence type="predicted"/>
<evidence type="ECO:0000256" key="1">
    <source>
        <dbReference type="SAM" id="MobiDB-lite"/>
    </source>
</evidence>
<protein>
    <submittedName>
        <fullName evidence="2">Uncharacterized protein</fullName>
    </submittedName>
</protein>
<sequence length="206" mass="23343">MANNSPSRKPSMSHKSIKLEMPSLARSYYHSQPVVISASGKDVSKDKEKKLKPTLVKLNTKQSSKRIELAEPVRQLVSKAANNEQRREVVVKQRMEPHPQESRHSTRRVKFDGSVPKDVRSAIAENINASKQAKESKLAEKPEAAQRPTRTKNQSHNTKVFFDKYLKFAYDLSTPTGVRQLEEHFFPNEAGKPQAKAIELTDPVEK</sequence>
<feature type="region of interest" description="Disordered" evidence="1">
    <location>
        <begin position="187"/>
        <end position="206"/>
    </location>
</feature>
<dbReference type="AlphaFoldDB" id="A0AAD4K706"/>
<gene>
    <name evidence="2" type="ORF">KR093_004746</name>
</gene>
<evidence type="ECO:0000313" key="2">
    <source>
        <dbReference type="EMBL" id="KAH8377301.1"/>
    </source>
</evidence>